<feature type="compositionally biased region" description="Low complexity" evidence="1">
    <location>
        <begin position="11"/>
        <end position="20"/>
    </location>
</feature>
<keyword evidence="4" id="KW-1185">Reference proteome</keyword>
<feature type="region of interest" description="Disordered" evidence="1">
    <location>
        <begin position="461"/>
        <end position="495"/>
    </location>
</feature>
<dbReference type="SMART" id="SM00233">
    <property type="entry name" value="PH"/>
    <property type="match status" value="2"/>
</dbReference>
<dbReference type="OrthoDB" id="2157866at2759"/>
<evidence type="ECO:0000313" key="4">
    <source>
        <dbReference type="Proteomes" id="UP000646827"/>
    </source>
</evidence>
<gene>
    <name evidence="3" type="ORF">INT45_002172</name>
</gene>
<dbReference type="InterPro" id="IPR051707">
    <property type="entry name" value="PI-Interact_SigTrans_Reg"/>
</dbReference>
<reference evidence="3 4" key="1">
    <citation type="submission" date="2020-12" db="EMBL/GenBank/DDBJ databases">
        <title>Metabolic potential, ecology and presence of endohyphal bacteria is reflected in genomic diversity of Mucoromycotina.</title>
        <authorList>
            <person name="Muszewska A."/>
            <person name="Okrasinska A."/>
            <person name="Steczkiewicz K."/>
            <person name="Drgas O."/>
            <person name="Orlowska M."/>
            <person name="Perlinska-Lenart U."/>
            <person name="Aleksandrzak-Piekarczyk T."/>
            <person name="Szatraj K."/>
            <person name="Zielenkiewicz U."/>
            <person name="Pilsyk S."/>
            <person name="Malc E."/>
            <person name="Mieczkowski P."/>
            <person name="Kruszewska J.S."/>
            <person name="Biernat P."/>
            <person name="Pawlowska J."/>
        </authorList>
    </citation>
    <scope>NUCLEOTIDE SEQUENCE [LARGE SCALE GENOMIC DNA]</scope>
    <source>
        <strain evidence="3 4">CBS 142.35</strain>
    </source>
</reference>
<dbReference type="InterPro" id="IPR001849">
    <property type="entry name" value="PH_domain"/>
</dbReference>
<dbReference type="PANTHER" id="PTHR14336">
    <property type="entry name" value="TANDEM PH DOMAIN CONTAINING PROTEIN"/>
    <property type="match status" value="1"/>
</dbReference>
<dbReference type="Pfam" id="PF00169">
    <property type="entry name" value="PH"/>
    <property type="match status" value="2"/>
</dbReference>
<dbReference type="PANTHER" id="PTHR14336:SF8">
    <property type="entry name" value="PROTEIN OPY1"/>
    <property type="match status" value="1"/>
</dbReference>
<dbReference type="EMBL" id="JAEPRB010000157">
    <property type="protein sequence ID" value="KAG2219958.1"/>
    <property type="molecule type" value="Genomic_DNA"/>
</dbReference>
<dbReference type="InterPro" id="IPR011993">
    <property type="entry name" value="PH-like_dom_sf"/>
</dbReference>
<dbReference type="PROSITE" id="PS50003">
    <property type="entry name" value="PH_DOMAIN"/>
    <property type="match status" value="2"/>
</dbReference>
<evidence type="ECO:0000256" key="1">
    <source>
        <dbReference type="SAM" id="MobiDB-lite"/>
    </source>
</evidence>
<feature type="domain" description="PH" evidence="2">
    <location>
        <begin position="91"/>
        <end position="187"/>
    </location>
</feature>
<feature type="compositionally biased region" description="Acidic residues" evidence="1">
    <location>
        <begin position="54"/>
        <end position="73"/>
    </location>
</feature>
<feature type="region of interest" description="Disordered" evidence="1">
    <location>
        <begin position="215"/>
        <end position="317"/>
    </location>
</feature>
<feature type="compositionally biased region" description="Low complexity" evidence="1">
    <location>
        <begin position="466"/>
        <end position="493"/>
    </location>
</feature>
<dbReference type="Proteomes" id="UP000646827">
    <property type="component" value="Unassembled WGS sequence"/>
</dbReference>
<dbReference type="FunFam" id="2.30.29.30:FF:000286">
    <property type="entry name" value="PH-protein kinase domain containing protein"/>
    <property type="match status" value="2"/>
</dbReference>
<proteinExistence type="predicted"/>
<accession>A0A8H7S212</accession>
<dbReference type="AlphaFoldDB" id="A0A8H7S212"/>
<organism evidence="3 4">
    <name type="scientific">Circinella minor</name>
    <dbReference type="NCBI Taxonomy" id="1195481"/>
    <lineage>
        <taxon>Eukaryota</taxon>
        <taxon>Fungi</taxon>
        <taxon>Fungi incertae sedis</taxon>
        <taxon>Mucoromycota</taxon>
        <taxon>Mucoromycotina</taxon>
        <taxon>Mucoromycetes</taxon>
        <taxon>Mucorales</taxon>
        <taxon>Lichtheimiaceae</taxon>
        <taxon>Circinella</taxon>
    </lineage>
</organism>
<dbReference type="SUPFAM" id="SSF50729">
    <property type="entry name" value="PH domain-like"/>
    <property type="match status" value="2"/>
</dbReference>
<feature type="compositionally biased region" description="Polar residues" evidence="1">
    <location>
        <begin position="281"/>
        <end position="317"/>
    </location>
</feature>
<evidence type="ECO:0000313" key="3">
    <source>
        <dbReference type="EMBL" id="KAG2219958.1"/>
    </source>
</evidence>
<name>A0A8H7S212_9FUNG</name>
<feature type="compositionally biased region" description="Polar residues" evidence="1">
    <location>
        <begin position="28"/>
        <end position="43"/>
    </location>
</feature>
<protein>
    <recommendedName>
        <fullName evidence="2">PH domain-containing protein</fullName>
    </recommendedName>
</protein>
<evidence type="ECO:0000259" key="2">
    <source>
        <dbReference type="PROSITE" id="PS50003"/>
    </source>
</evidence>
<feature type="compositionally biased region" description="Polar residues" evidence="1">
    <location>
        <begin position="1"/>
        <end position="10"/>
    </location>
</feature>
<feature type="domain" description="PH" evidence="2">
    <location>
        <begin position="359"/>
        <end position="455"/>
    </location>
</feature>
<feature type="compositionally biased region" description="Low complexity" evidence="1">
    <location>
        <begin position="215"/>
        <end position="248"/>
    </location>
</feature>
<dbReference type="Gene3D" id="2.30.29.30">
    <property type="entry name" value="Pleckstrin-homology domain (PH domain)/Phosphotyrosine-binding domain (PTB)"/>
    <property type="match status" value="2"/>
</dbReference>
<feature type="region of interest" description="Disordered" evidence="1">
    <location>
        <begin position="515"/>
        <end position="538"/>
    </location>
</feature>
<feature type="region of interest" description="Disordered" evidence="1">
    <location>
        <begin position="1"/>
        <end position="74"/>
    </location>
</feature>
<comment type="caution">
    <text evidence="3">The sequence shown here is derived from an EMBL/GenBank/DDBJ whole genome shotgun (WGS) entry which is preliminary data.</text>
</comment>
<feature type="compositionally biased region" description="Gly residues" evidence="1">
    <location>
        <begin position="516"/>
        <end position="525"/>
    </location>
</feature>
<sequence length="538" mass="60808">MATSSPLSPSQQQQQQQQQQKTEPVSILKSSTQSKSPSENMSVSMGKATRIVLSEDEEEEEVDDEEEEEEDDDIHGIPISGQALELLQTEKSVKSGYLLKKGEKRRTWKKRWFVLRTTKLAMYKDSKEYKLLRIIDLHEVHSVVHVTSRNKYKYMFAISTPKRMYYLQADNQHELDNWIAAIKQTKSELALYDADDDESLVGRDQAIAKDIVSSYKSTNSTSSHPKQPTSPTFSQQRRRQSSSSATSSFQLDKRSSTGHHPMLSSSPVDIPKKHHRPEPFQINTTHLMGSTASSSSLEHQQHPGLSSYVTGQTYPLSPISDHQAQMHVADALASSEDDDDEYSWTEDMANVQQEENRNRVLIDGYLLKLGRNKGWRKRWFVLRTDTLAYYEDDKEYAPHRIIPLTHIIDSLEIEPISKNKKYCFKIVIPKRSYILCASSEMELESWLNALSIAVRRAKTDSNQTCPTNHHSPMTPTTTPLSPITSPTSQQQHSLHLRELSTNSSFDSFENSSHFSGSGGVGGAGGVLPSRAHKLGRAK</sequence>